<comment type="similarity">
    <text evidence="1">Belongs to the methyltransferase superfamily.</text>
</comment>
<feature type="domain" description="Methyltransferase type 11" evidence="5">
    <location>
        <begin position="69"/>
        <end position="173"/>
    </location>
</feature>
<dbReference type="Pfam" id="PF08241">
    <property type="entry name" value="Methyltransf_11"/>
    <property type="match status" value="1"/>
</dbReference>
<proteinExistence type="inferred from homology"/>
<dbReference type="AlphaFoldDB" id="A0A1W0X998"/>
<dbReference type="Pfam" id="PF01564">
    <property type="entry name" value="Spermine_synth"/>
    <property type="match status" value="1"/>
</dbReference>
<evidence type="ECO:0000313" key="7">
    <source>
        <dbReference type="Proteomes" id="UP000192578"/>
    </source>
</evidence>
<dbReference type="PANTHER" id="PTHR12176">
    <property type="entry name" value="SAM-DEPENDENT METHYLTRANSFERASE SUPERFAMILY PROTEIN"/>
    <property type="match status" value="1"/>
</dbReference>
<dbReference type="Gene3D" id="3.40.50.150">
    <property type="entry name" value="Vaccinia Virus protein VP39"/>
    <property type="match status" value="2"/>
</dbReference>
<evidence type="ECO:0000256" key="4">
    <source>
        <dbReference type="ARBA" id="ARBA00023268"/>
    </source>
</evidence>
<name>A0A1W0X998_HYPEX</name>
<keyword evidence="7" id="KW-1185">Reference proteome</keyword>
<organism evidence="6 7">
    <name type="scientific">Hypsibius exemplaris</name>
    <name type="common">Freshwater tardigrade</name>
    <dbReference type="NCBI Taxonomy" id="2072580"/>
    <lineage>
        <taxon>Eukaryota</taxon>
        <taxon>Metazoa</taxon>
        <taxon>Ecdysozoa</taxon>
        <taxon>Tardigrada</taxon>
        <taxon>Eutardigrada</taxon>
        <taxon>Parachela</taxon>
        <taxon>Hypsibioidea</taxon>
        <taxon>Hypsibiidae</taxon>
        <taxon>Hypsibius</taxon>
    </lineage>
</organism>
<evidence type="ECO:0000313" key="6">
    <source>
        <dbReference type="EMBL" id="OQV23980.1"/>
    </source>
</evidence>
<comment type="caution">
    <text evidence="6">The sequence shown here is derived from an EMBL/GenBank/DDBJ whole genome shotgun (WGS) entry which is preliminary data.</text>
</comment>
<keyword evidence="3" id="KW-0808">Transferase</keyword>
<keyword evidence="2 6" id="KW-0489">Methyltransferase</keyword>
<dbReference type="OrthoDB" id="411785at2759"/>
<dbReference type="PANTHER" id="PTHR12176:SF78">
    <property type="entry name" value="EEF1A LYSINE AND N-TERMINAL METHYLTRANSFERASE"/>
    <property type="match status" value="1"/>
</dbReference>
<gene>
    <name evidence="6" type="ORF">BV898_02326</name>
</gene>
<dbReference type="Proteomes" id="UP000192578">
    <property type="component" value="Unassembled WGS sequence"/>
</dbReference>
<dbReference type="InterPro" id="IPR051419">
    <property type="entry name" value="Lys/N-term_MeTrsfase_sf"/>
</dbReference>
<evidence type="ECO:0000256" key="3">
    <source>
        <dbReference type="ARBA" id="ARBA00022679"/>
    </source>
</evidence>
<evidence type="ECO:0000259" key="5">
    <source>
        <dbReference type="Pfam" id="PF08241"/>
    </source>
</evidence>
<keyword evidence="4" id="KW-0511">Multifunctional enzyme</keyword>
<accession>A0A1W0X998</accession>
<dbReference type="SUPFAM" id="SSF53335">
    <property type="entry name" value="S-adenosyl-L-methionine-dependent methyltransferases"/>
    <property type="match status" value="2"/>
</dbReference>
<dbReference type="EMBL" id="MTYJ01000009">
    <property type="protein sequence ID" value="OQV23980.1"/>
    <property type="molecule type" value="Genomic_DNA"/>
</dbReference>
<protein>
    <submittedName>
        <fullName evidence="6">Methyltransferase-like protein 13</fullName>
    </submittedName>
</protein>
<dbReference type="CDD" id="cd02440">
    <property type="entry name" value="AdoMet_MTases"/>
    <property type="match status" value="2"/>
</dbReference>
<reference evidence="7" key="1">
    <citation type="submission" date="2017-01" db="EMBL/GenBank/DDBJ databases">
        <title>Comparative genomics of anhydrobiosis in the tardigrade Hypsibius dujardini.</title>
        <authorList>
            <person name="Yoshida Y."/>
            <person name="Koutsovoulos G."/>
            <person name="Laetsch D."/>
            <person name="Stevens L."/>
            <person name="Kumar S."/>
            <person name="Horikawa D."/>
            <person name="Ishino K."/>
            <person name="Komine S."/>
            <person name="Tomita M."/>
            <person name="Blaxter M."/>
            <person name="Arakawa K."/>
        </authorList>
    </citation>
    <scope>NUCLEOTIDE SEQUENCE [LARGE SCALE GENOMIC DNA]</scope>
    <source>
        <strain evidence="7">Z151</strain>
    </source>
</reference>
<sequence length="724" mass="81412">MAPGKQDRQVNLSGGKFIIPSDPKGFQDPKYWDTFFASRSTAFEWYGNFLGSADILCKYIKPKDDIMVIGCGNSEMSAEMYYTGLRKITNIDISQVVVDRMAKKYKDDCPDMKFVKEDVMNMSTIASESFSVVLDKATFDALVADGSATSTEIAGKICCEVDRVLKLGGRYICITLGQRHVLNQLVITMANRNFAVRAHVLTVEASEQQEVVFCFVFTKMKPGLPLLCDMQLRSDEKITRVEDISLFLRRIHDHQTMEAFSRSLRRGNYDVAEGEHVKIFNRERKLKFCMYPVKQNVKKPQFTSACFIIPPGRSKSYLYGTHEGRQEVAQRNIAAPLVMFAEVVEVPVEGFNFESVKQELTPIMRNLCPPNLFQSMVFITDGAFPETDAFHDSGDQVIFEGTSQTTGDYRILERPLLGRLEWERRLVFSDTPQVSQTEIRLTRDAGSGDGLTPIFDRMFLPSDYQKCIIAALLNHKKLACEKPADVRILLIGLGGGVLASFIHENFPTARVEAVELDPAIVGIAIKYFGLKIDERCAVHVADGLQYARDALSAGERFDIIIVDCDTKNPTLPLRCPPEEFVKERFLQILFRLLNPAGMCLINIVTRKGTIAHEIESEIVSVFGNTISTVGLDDELNVVTAAVCSSYFDLPEDVNPDTIQQTMHPKDDLRNQLLTNLRNFNRMMDEKGGEILLDGPSWWSRVHVTYSYPFASGNIRLGTPDSKSD</sequence>
<dbReference type="GO" id="GO:0032259">
    <property type="term" value="P:methylation"/>
    <property type="evidence" value="ECO:0007669"/>
    <property type="project" value="UniProtKB-KW"/>
</dbReference>
<dbReference type="GO" id="GO:0008757">
    <property type="term" value="F:S-adenosylmethionine-dependent methyltransferase activity"/>
    <property type="evidence" value="ECO:0007669"/>
    <property type="project" value="InterPro"/>
</dbReference>
<dbReference type="InterPro" id="IPR013216">
    <property type="entry name" value="Methyltransf_11"/>
</dbReference>
<evidence type="ECO:0000256" key="1">
    <source>
        <dbReference type="ARBA" id="ARBA00008361"/>
    </source>
</evidence>
<evidence type="ECO:0000256" key="2">
    <source>
        <dbReference type="ARBA" id="ARBA00022603"/>
    </source>
</evidence>
<dbReference type="InterPro" id="IPR029063">
    <property type="entry name" value="SAM-dependent_MTases_sf"/>
</dbReference>